<accession>A0A3N5DAM9</accession>
<dbReference type="NCBIfam" id="TIGR03056">
    <property type="entry name" value="bchO_mg_che_rel"/>
    <property type="match status" value="1"/>
</dbReference>
<dbReference type="InterPro" id="IPR017497">
    <property type="entry name" value="BchO"/>
</dbReference>
<evidence type="ECO:0000313" key="3">
    <source>
        <dbReference type="Proteomes" id="UP000275232"/>
    </source>
</evidence>
<dbReference type="OrthoDB" id="9799612at2"/>
<organism evidence="2 3">
    <name type="scientific">Aurantiacibacter spongiae</name>
    <dbReference type="NCBI Taxonomy" id="2488860"/>
    <lineage>
        <taxon>Bacteria</taxon>
        <taxon>Pseudomonadati</taxon>
        <taxon>Pseudomonadota</taxon>
        <taxon>Alphaproteobacteria</taxon>
        <taxon>Sphingomonadales</taxon>
        <taxon>Erythrobacteraceae</taxon>
        <taxon>Aurantiacibacter</taxon>
    </lineage>
</organism>
<dbReference type="Proteomes" id="UP000275232">
    <property type="component" value="Unassembled WGS sequence"/>
</dbReference>
<evidence type="ECO:0000259" key="1">
    <source>
        <dbReference type="Pfam" id="PF12697"/>
    </source>
</evidence>
<dbReference type="InterPro" id="IPR000073">
    <property type="entry name" value="AB_hydrolase_1"/>
</dbReference>
<dbReference type="GO" id="GO:0016787">
    <property type="term" value="F:hydrolase activity"/>
    <property type="evidence" value="ECO:0007669"/>
    <property type="project" value="UniProtKB-KW"/>
</dbReference>
<evidence type="ECO:0000313" key="2">
    <source>
        <dbReference type="EMBL" id="RPF71748.1"/>
    </source>
</evidence>
<dbReference type="RefSeq" id="WP_123880479.1">
    <property type="nucleotide sequence ID" value="NZ_RPFZ01000001.1"/>
</dbReference>
<dbReference type="InterPro" id="IPR029058">
    <property type="entry name" value="AB_hydrolase_fold"/>
</dbReference>
<keyword evidence="3" id="KW-1185">Reference proteome</keyword>
<dbReference type="AlphaFoldDB" id="A0A3N5DAM9"/>
<dbReference type="Gene3D" id="3.40.50.1820">
    <property type="entry name" value="alpha/beta hydrolase"/>
    <property type="match status" value="1"/>
</dbReference>
<proteinExistence type="predicted"/>
<comment type="caution">
    <text evidence="2">The sequence shown here is derived from an EMBL/GenBank/DDBJ whole genome shotgun (WGS) entry which is preliminary data.</text>
</comment>
<sequence>MTRPRWEVDGRDWPARESSRFVRAGGIEWHLQIDGGGPVMLLLHGTGASTHSWAPLRPFLAPDWTLVAPDLPGHGFSSQRAGGRATLPFVARAVGALLETCDMRPAVIVGHSAGAAIAVRMALDGIAVPERIVSLAGALLPFGGAANRLFPAAAKLLFLNPFVPSLLAWGARGEGMVERMLEQTGSTLPVAQREIYARLFRHSSHVDASLALMANWDLDTLAADLPDLPVPLDLVFADKDAMVAPDVARRVAALVHGSSITRLEGVGHLAHEEAPERVARVIRHLAGISDPSQGD</sequence>
<gene>
    <name evidence="2" type="ORF">EG799_09055</name>
</gene>
<dbReference type="PANTHER" id="PTHR43689:SF8">
    <property type="entry name" value="ALPHA_BETA-HYDROLASES SUPERFAMILY PROTEIN"/>
    <property type="match status" value="1"/>
</dbReference>
<dbReference type="SUPFAM" id="SSF53474">
    <property type="entry name" value="alpha/beta-Hydrolases"/>
    <property type="match status" value="1"/>
</dbReference>
<dbReference type="EMBL" id="RPFZ01000001">
    <property type="protein sequence ID" value="RPF71748.1"/>
    <property type="molecule type" value="Genomic_DNA"/>
</dbReference>
<dbReference type="PRINTS" id="PR00412">
    <property type="entry name" value="EPOXHYDRLASE"/>
</dbReference>
<protein>
    <submittedName>
        <fullName evidence="2">Alpha/beta fold hydrolase</fullName>
    </submittedName>
</protein>
<feature type="domain" description="AB hydrolase-1" evidence="1">
    <location>
        <begin position="41"/>
        <end position="280"/>
    </location>
</feature>
<dbReference type="InterPro" id="IPR000639">
    <property type="entry name" value="Epox_hydrolase-like"/>
</dbReference>
<keyword evidence="2" id="KW-0378">Hydrolase</keyword>
<name>A0A3N5DAM9_9SPHN</name>
<reference evidence="2 3" key="1">
    <citation type="submission" date="2018-11" db="EMBL/GenBank/DDBJ databases">
        <title>Erythrobacter spongiae sp. nov., isolated from a marine sponge.</title>
        <authorList>
            <person name="Zhuang L."/>
            <person name="Luo L."/>
        </authorList>
    </citation>
    <scope>NUCLEOTIDE SEQUENCE [LARGE SCALE GENOMIC DNA]</scope>
    <source>
        <strain evidence="2 3">HN-E23</strain>
    </source>
</reference>
<dbReference type="PANTHER" id="PTHR43689">
    <property type="entry name" value="HYDROLASE"/>
    <property type="match status" value="1"/>
</dbReference>
<dbReference type="Pfam" id="PF12697">
    <property type="entry name" value="Abhydrolase_6"/>
    <property type="match status" value="1"/>
</dbReference>